<gene>
    <name evidence="1" type="ORF">RFM68_12805</name>
</gene>
<evidence type="ECO:0000313" key="1">
    <source>
        <dbReference type="EMBL" id="MDX8525391.1"/>
    </source>
</evidence>
<proteinExistence type="predicted"/>
<keyword evidence="2" id="KW-1185">Reference proteome</keyword>
<dbReference type="RefSeq" id="WP_320233341.1">
    <property type="nucleotide sequence ID" value="NZ_JAVIJF010000008.1"/>
</dbReference>
<protein>
    <submittedName>
        <fullName evidence="1">Uncharacterized protein</fullName>
    </submittedName>
</protein>
<accession>A0ABU4ZJ58</accession>
<name>A0ABU4ZJ58_9HYPH</name>
<reference evidence="1 2" key="1">
    <citation type="submission" date="2023-08" db="EMBL/GenBank/DDBJ databases">
        <title>Implementing the SeqCode for naming new Mesorhizobium species isolated from Vachellia karroo root nodules.</title>
        <authorList>
            <person name="Van Lill M."/>
        </authorList>
    </citation>
    <scope>NUCLEOTIDE SEQUENCE [LARGE SCALE GENOMIC DNA]</scope>
    <source>
        <strain evidence="1 2">MSK 1335</strain>
    </source>
</reference>
<evidence type="ECO:0000313" key="2">
    <source>
        <dbReference type="Proteomes" id="UP001276840"/>
    </source>
</evidence>
<sequence length="189" mass="19769">MLDVTTPYSGVESQCAVHSSALGDGVVALLICSTGTFVTHFPSSRRNIVTGNPARSGRLAIGAAAGKITCVPSFLVCISPHPPERIPFVRWRPSACRRHAVQLPLHRPSMHSQQPAIVDTSAPGGIASVRRGIADIERSVAPHGVHDHRQLARHSDTDLAVAGAFGDRLAPVLDLVGALEGVISADAAS</sequence>
<comment type="caution">
    <text evidence="1">The sequence shown here is derived from an EMBL/GenBank/DDBJ whole genome shotgun (WGS) entry which is preliminary data.</text>
</comment>
<organism evidence="1 2">
    <name type="scientific">Mesorhizobium montanum</name>
    <dbReference type="NCBI Taxonomy" id="3072323"/>
    <lineage>
        <taxon>Bacteria</taxon>
        <taxon>Pseudomonadati</taxon>
        <taxon>Pseudomonadota</taxon>
        <taxon>Alphaproteobacteria</taxon>
        <taxon>Hyphomicrobiales</taxon>
        <taxon>Phyllobacteriaceae</taxon>
        <taxon>Mesorhizobium</taxon>
    </lineage>
</organism>
<dbReference type="EMBL" id="JAVIJF010000008">
    <property type="protein sequence ID" value="MDX8525391.1"/>
    <property type="molecule type" value="Genomic_DNA"/>
</dbReference>
<dbReference type="Proteomes" id="UP001276840">
    <property type="component" value="Unassembled WGS sequence"/>
</dbReference>